<dbReference type="GO" id="GO:0046872">
    <property type="term" value="F:metal ion binding"/>
    <property type="evidence" value="ECO:0007669"/>
    <property type="project" value="InterPro"/>
</dbReference>
<dbReference type="SUPFAM" id="SSF88659">
    <property type="entry name" value="Sigma3 and sigma4 domains of RNA polymerase sigma factors"/>
    <property type="match status" value="1"/>
</dbReference>
<name>A0A271J067_9BACT</name>
<keyword evidence="2" id="KW-0805">Transcription regulation</keyword>
<keyword evidence="3" id="KW-0731">Sigma factor</keyword>
<dbReference type="PROSITE" id="PS50846">
    <property type="entry name" value="HMA_2"/>
    <property type="match status" value="1"/>
</dbReference>
<evidence type="ECO:0000256" key="4">
    <source>
        <dbReference type="ARBA" id="ARBA00023125"/>
    </source>
</evidence>
<dbReference type="InterPro" id="IPR013324">
    <property type="entry name" value="RNA_pol_sigma_r3/r4-like"/>
</dbReference>
<evidence type="ECO:0000259" key="6">
    <source>
        <dbReference type="PROSITE" id="PS50846"/>
    </source>
</evidence>
<dbReference type="SUPFAM" id="SSF88946">
    <property type="entry name" value="Sigma2 domain of RNA polymerase sigma factors"/>
    <property type="match status" value="1"/>
</dbReference>
<dbReference type="Pfam" id="PF04542">
    <property type="entry name" value="Sigma70_r2"/>
    <property type="match status" value="1"/>
</dbReference>
<dbReference type="InterPro" id="IPR036388">
    <property type="entry name" value="WH-like_DNA-bd_sf"/>
</dbReference>
<feature type="domain" description="HMA" evidence="6">
    <location>
        <begin position="198"/>
        <end position="262"/>
    </location>
</feature>
<dbReference type="GO" id="GO:0003677">
    <property type="term" value="F:DNA binding"/>
    <property type="evidence" value="ECO:0007669"/>
    <property type="project" value="UniProtKB-KW"/>
</dbReference>
<dbReference type="RefSeq" id="WP_095510007.1">
    <property type="nucleotide sequence ID" value="NZ_MQWD01000001.1"/>
</dbReference>
<dbReference type="Pfam" id="PF00403">
    <property type="entry name" value="HMA"/>
    <property type="match status" value="1"/>
</dbReference>
<dbReference type="Gene3D" id="3.30.70.100">
    <property type="match status" value="1"/>
</dbReference>
<dbReference type="InterPro" id="IPR039425">
    <property type="entry name" value="RNA_pol_sigma-70-like"/>
</dbReference>
<dbReference type="InterPro" id="IPR006121">
    <property type="entry name" value="HMA_dom"/>
</dbReference>
<keyword evidence="8" id="KW-1185">Reference proteome</keyword>
<dbReference type="OrthoDB" id="1521937at2"/>
<keyword evidence="5" id="KW-0804">Transcription</keyword>
<accession>A0A271J067</accession>
<dbReference type="CDD" id="cd00371">
    <property type="entry name" value="HMA"/>
    <property type="match status" value="1"/>
</dbReference>
<proteinExistence type="inferred from homology"/>
<dbReference type="InterPro" id="IPR014284">
    <property type="entry name" value="RNA_pol_sigma-70_dom"/>
</dbReference>
<comment type="similarity">
    <text evidence="1">Belongs to the sigma-70 factor family. ECF subfamily.</text>
</comment>
<dbReference type="InterPro" id="IPR036163">
    <property type="entry name" value="HMA_dom_sf"/>
</dbReference>
<evidence type="ECO:0000256" key="5">
    <source>
        <dbReference type="ARBA" id="ARBA00023163"/>
    </source>
</evidence>
<dbReference type="InterPro" id="IPR007627">
    <property type="entry name" value="RNA_pol_sigma70_r2"/>
</dbReference>
<dbReference type="Pfam" id="PF08281">
    <property type="entry name" value="Sigma70_r4_2"/>
    <property type="match status" value="1"/>
</dbReference>
<evidence type="ECO:0000313" key="8">
    <source>
        <dbReference type="Proteomes" id="UP000216339"/>
    </source>
</evidence>
<reference evidence="7 8" key="1">
    <citation type="submission" date="2016-11" db="EMBL/GenBank/DDBJ databases">
        <title>Study of marine rhodopsin-containing bacteria.</title>
        <authorList>
            <person name="Yoshizawa S."/>
            <person name="Kumagai Y."/>
            <person name="Kogure K."/>
        </authorList>
    </citation>
    <scope>NUCLEOTIDE SEQUENCE [LARGE SCALE GENOMIC DNA]</scope>
    <source>
        <strain evidence="7 8">SAORIC-28</strain>
    </source>
</reference>
<dbReference type="NCBIfam" id="TIGR02937">
    <property type="entry name" value="sigma70-ECF"/>
    <property type="match status" value="1"/>
</dbReference>
<comment type="caution">
    <text evidence="7">The sequence shown here is derived from an EMBL/GenBank/DDBJ whole genome shotgun (WGS) entry which is preliminary data.</text>
</comment>
<dbReference type="SUPFAM" id="SSF55008">
    <property type="entry name" value="HMA, heavy metal-associated domain"/>
    <property type="match status" value="1"/>
</dbReference>
<evidence type="ECO:0000256" key="3">
    <source>
        <dbReference type="ARBA" id="ARBA00023082"/>
    </source>
</evidence>
<dbReference type="Gene3D" id="1.10.10.10">
    <property type="entry name" value="Winged helix-like DNA-binding domain superfamily/Winged helix DNA-binding domain"/>
    <property type="match status" value="1"/>
</dbReference>
<dbReference type="InterPro" id="IPR013325">
    <property type="entry name" value="RNA_pol_sigma_r2"/>
</dbReference>
<keyword evidence="4" id="KW-0238">DNA-binding</keyword>
<dbReference type="GO" id="GO:0016987">
    <property type="term" value="F:sigma factor activity"/>
    <property type="evidence" value="ECO:0007669"/>
    <property type="project" value="UniProtKB-KW"/>
</dbReference>
<dbReference type="InterPro" id="IPR013249">
    <property type="entry name" value="RNA_pol_sigma70_r4_t2"/>
</dbReference>
<dbReference type="PANTHER" id="PTHR43133:SF8">
    <property type="entry name" value="RNA POLYMERASE SIGMA FACTOR HI_1459-RELATED"/>
    <property type="match status" value="1"/>
</dbReference>
<dbReference type="Proteomes" id="UP000216339">
    <property type="component" value="Unassembled WGS sequence"/>
</dbReference>
<gene>
    <name evidence="7" type="ORF">BSZ37_07805</name>
</gene>
<evidence type="ECO:0000256" key="2">
    <source>
        <dbReference type="ARBA" id="ARBA00023015"/>
    </source>
</evidence>
<evidence type="ECO:0000313" key="7">
    <source>
        <dbReference type="EMBL" id="PAP76355.1"/>
    </source>
</evidence>
<protein>
    <recommendedName>
        <fullName evidence="6">HMA domain-containing protein</fullName>
    </recommendedName>
</protein>
<organism evidence="7 8">
    <name type="scientific">Rubrivirga marina</name>
    <dbReference type="NCBI Taxonomy" id="1196024"/>
    <lineage>
        <taxon>Bacteria</taxon>
        <taxon>Pseudomonadati</taxon>
        <taxon>Rhodothermota</taxon>
        <taxon>Rhodothermia</taxon>
        <taxon>Rhodothermales</taxon>
        <taxon>Rubricoccaceae</taxon>
        <taxon>Rubrivirga</taxon>
    </lineage>
</organism>
<dbReference type="GO" id="GO:0006352">
    <property type="term" value="P:DNA-templated transcription initiation"/>
    <property type="evidence" value="ECO:0007669"/>
    <property type="project" value="InterPro"/>
</dbReference>
<sequence>MSPSPTLLESTLASQGEALVGYVRGRLGPEAAEDVVQDALVRAVESAPPMDDEADLTRWLWRVVRNATVDAHRRSEAAATREAAYAAEQPDAEPPPGEEARLCACYRPLLDGLPAQSAEVLRADLDGEPAGALAERLGISAGALRVRRHRARAALRARLDLACRACAGCLDCTCARPDPSTDSVSPPPNTMNETQTPGTLRFQIEGMTCGGCVAGATRALERTPGVTVEQLTLDGPAVVRLSDGADREAVRGAVEGAGFRPVFGDATDAA</sequence>
<dbReference type="AlphaFoldDB" id="A0A271J067"/>
<dbReference type="Gene3D" id="1.10.1740.10">
    <property type="match status" value="1"/>
</dbReference>
<evidence type="ECO:0000256" key="1">
    <source>
        <dbReference type="ARBA" id="ARBA00010641"/>
    </source>
</evidence>
<dbReference type="PANTHER" id="PTHR43133">
    <property type="entry name" value="RNA POLYMERASE ECF-TYPE SIGMA FACTO"/>
    <property type="match status" value="1"/>
</dbReference>
<dbReference type="EMBL" id="MQWD01000001">
    <property type="protein sequence ID" value="PAP76355.1"/>
    <property type="molecule type" value="Genomic_DNA"/>
</dbReference>